<dbReference type="PANTHER" id="PTHR47893:SF1">
    <property type="entry name" value="REGULATORY PROTEIN PCHR"/>
    <property type="match status" value="1"/>
</dbReference>
<dbReference type="PROSITE" id="PS01124">
    <property type="entry name" value="HTH_ARAC_FAMILY_2"/>
    <property type="match status" value="1"/>
</dbReference>
<evidence type="ECO:0000256" key="3">
    <source>
        <dbReference type="ARBA" id="ARBA00023163"/>
    </source>
</evidence>
<dbReference type="EMBL" id="AP023095">
    <property type="protein sequence ID" value="BCE55202.1"/>
    <property type="molecule type" value="Genomic_DNA"/>
</dbReference>
<dbReference type="Gene3D" id="1.10.10.60">
    <property type="entry name" value="Homeodomain-like"/>
    <property type="match status" value="1"/>
</dbReference>
<evidence type="ECO:0000256" key="1">
    <source>
        <dbReference type="ARBA" id="ARBA00023015"/>
    </source>
</evidence>
<dbReference type="PANTHER" id="PTHR47893">
    <property type="entry name" value="REGULATORY PROTEIN PCHR"/>
    <property type="match status" value="1"/>
</dbReference>
<evidence type="ECO:0000256" key="2">
    <source>
        <dbReference type="ARBA" id="ARBA00023125"/>
    </source>
</evidence>
<dbReference type="GO" id="GO:0043565">
    <property type="term" value="F:sequence-specific DNA binding"/>
    <property type="evidence" value="ECO:0007669"/>
    <property type="project" value="InterPro"/>
</dbReference>
<dbReference type="GO" id="GO:0003700">
    <property type="term" value="F:DNA-binding transcription factor activity"/>
    <property type="evidence" value="ECO:0007669"/>
    <property type="project" value="InterPro"/>
</dbReference>
<keyword evidence="3" id="KW-0804">Transcription</keyword>
<evidence type="ECO:0000313" key="6">
    <source>
        <dbReference type="EMBL" id="BCE63936.1"/>
    </source>
</evidence>
<dbReference type="Pfam" id="PF12833">
    <property type="entry name" value="HTH_18"/>
    <property type="match status" value="1"/>
</dbReference>
<evidence type="ECO:0000259" key="4">
    <source>
        <dbReference type="PROSITE" id="PS01124"/>
    </source>
</evidence>
<reference evidence="6" key="2">
    <citation type="submission" date="2020-05" db="EMBL/GenBank/DDBJ databases">
        <title>Complete genome sequence of Bradyrhizobium diazoefficiens XF6 isolated from soybean nodule.</title>
        <authorList>
            <person name="Noda R."/>
            <person name="Kakizaki K."/>
            <person name="Minamisawa K."/>
        </authorList>
    </citation>
    <scope>NUCLEOTIDE SEQUENCE</scope>
    <source>
        <strain evidence="6">XF6</strain>
    </source>
</reference>
<evidence type="ECO:0000313" key="5">
    <source>
        <dbReference type="EMBL" id="BCE55202.1"/>
    </source>
</evidence>
<proteinExistence type="predicted"/>
<organism evidence="5">
    <name type="scientific">Bradyrhizobium diazoefficiens</name>
    <dbReference type="NCBI Taxonomy" id="1355477"/>
    <lineage>
        <taxon>Bacteria</taxon>
        <taxon>Pseudomonadati</taxon>
        <taxon>Pseudomonadota</taxon>
        <taxon>Alphaproteobacteria</taxon>
        <taxon>Hyphomicrobiales</taxon>
        <taxon>Nitrobacteraceae</taxon>
        <taxon>Bradyrhizobium</taxon>
    </lineage>
</organism>
<dbReference type="InterPro" id="IPR018060">
    <property type="entry name" value="HTH_AraC"/>
</dbReference>
<accession>A0A809ZRC1</accession>
<gene>
    <name evidence="5" type="ORF">XF5B_27140</name>
    <name evidence="6" type="ORF">XF6B_27350</name>
</gene>
<feature type="domain" description="HTH araC/xylS-type" evidence="4">
    <location>
        <begin position="212"/>
        <end position="312"/>
    </location>
</feature>
<name>A0A809ZRC1_9BRAD</name>
<dbReference type="InterPro" id="IPR018062">
    <property type="entry name" value="HTH_AraC-typ_CS"/>
</dbReference>
<reference evidence="5" key="1">
    <citation type="submission" date="2020-05" db="EMBL/GenBank/DDBJ databases">
        <title>Complete genome sequence of Bradyrhizobium diazoefficiens XF5 isolated from soybean nodule.</title>
        <authorList>
            <person name="Noda R."/>
            <person name="Kakizaki K."/>
            <person name="Minamisawa K."/>
        </authorList>
    </citation>
    <scope>NUCLEOTIDE SEQUENCE</scope>
    <source>
        <strain evidence="5">XF5</strain>
    </source>
</reference>
<sequence length="337" mass="37521">MPVLVARARFTDFEALQDIVQDKRSDVVQLGRGRMHGSTTHLSFGEQFGISTGWFTHALRARGVLSDHRWCLGMLLAGQGPAVGHGSSVKAGDVVTAAPGEDRYVKLPDRTSYVAAMIEPKELEAFLEPHPGAFEEVELHRLSVLAADPATAEDNVQRLVPLLNTLAQEGPLMSDGTADFFKRNILELLTAPFRDASRYQGRRPMSSEELVCEVDRYLYAVGNRPVHISELCERFSVHRRMLHRAFIDVLGMPPITFARRKRLGDVHWALLTGGRGTTVKGVALEHGFIELGRFADAYRRMFGELPRQTLKRSFPTMLGWFVFCLHDLPSIASTIAG</sequence>
<dbReference type="SMART" id="SM00342">
    <property type="entry name" value="HTH_ARAC"/>
    <property type="match status" value="1"/>
</dbReference>
<keyword evidence="2" id="KW-0238">DNA-binding</keyword>
<protein>
    <submittedName>
        <fullName evidence="5">AraC family transcriptional regulator</fullName>
    </submittedName>
</protein>
<dbReference type="EMBL" id="AP023096">
    <property type="protein sequence ID" value="BCE63936.1"/>
    <property type="molecule type" value="Genomic_DNA"/>
</dbReference>
<dbReference type="AlphaFoldDB" id="A0A809ZRC1"/>
<dbReference type="RefSeq" id="WP_182869793.1">
    <property type="nucleotide sequence ID" value="NZ_AP022638.1"/>
</dbReference>
<dbReference type="InterPro" id="IPR053142">
    <property type="entry name" value="PchR_regulatory_protein"/>
</dbReference>
<keyword evidence="1" id="KW-0805">Transcription regulation</keyword>
<dbReference type="PROSITE" id="PS00041">
    <property type="entry name" value="HTH_ARAC_FAMILY_1"/>
    <property type="match status" value="1"/>
</dbReference>